<evidence type="ECO:0000313" key="2">
    <source>
        <dbReference type="EMBL" id="UOF00876.1"/>
    </source>
</evidence>
<feature type="transmembrane region" description="Helical" evidence="1">
    <location>
        <begin position="31"/>
        <end position="51"/>
    </location>
</feature>
<dbReference type="Proteomes" id="UP000830116">
    <property type="component" value="Chromosome"/>
</dbReference>
<reference evidence="2" key="1">
    <citation type="submission" date="2022-03" db="EMBL/GenBank/DDBJ databases">
        <title>Genome Identification and Characterization of new species Bdellovibrio reynosense LBG001 sp. nov. from a Mexico soil sample.</title>
        <authorList>
            <person name="Camilli A."/>
            <person name="Ajao Y."/>
            <person name="Guo X."/>
        </authorList>
    </citation>
    <scope>NUCLEOTIDE SEQUENCE</scope>
    <source>
        <strain evidence="2">LBG001</strain>
    </source>
</reference>
<organism evidence="2 3">
    <name type="scientific">Bdellovibrio reynosensis</name>
    <dbReference type="NCBI Taxonomy" id="2835041"/>
    <lineage>
        <taxon>Bacteria</taxon>
        <taxon>Pseudomonadati</taxon>
        <taxon>Bdellovibrionota</taxon>
        <taxon>Bdellovibrionia</taxon>
        <taxon>Bdellovibrionales</taxon>
        <taxon>Pseudobdellovibrionaceae</taxon>
        <taxon>Bdellovibrio</taxon>
    </lineage>
</organism>
<dbReference type="EMBL" id="CP093442">
    <property type="protein sequence ID" value="UOF00876.1"/>
    <property type="molecule type" value="Genomic_DNA"/>
</dbReference>
<gene>
    <name evidence="2" type="ORF">MNR06_14335</name>
</gene>
<evidence type="ECO:0000313" key="3">
    <source>
        <dbReference type="Proteomes" id="UP000830116"/>
    </source>
</evidence>
<sequence>MASIVYILCSLMSLGCAFVLMRAYKNNRTRLLFWSSLCFVGIAWNNFLLSVDYHIGDLYDLSLVRSLTILAATSLLVYGLIEETI</sequence>
<accession>A0ABY4C7B5</accession>
<keyword evidence="1" id="KW-1133">Transmembrane helix</keyword>
<dbReference type="RefSeq" id="WP_243537050.1">
    <property type="nucleotide sequence ID" value="NZ_CP093442.1"/>
</dbReference>
<dbReference type="InterPro" id="IPR046027">
    <property type="entry name" value="DUF5985"/>
</dbReference>
<dbReference type="Pfam" id="PF19447">
    <property type="entry name" value="DUF5985"/>
    <property type="match status" value="1"/>
</dbReference>
<keyword evidence="1" id="KW-0812">Transmembrane</keyword>
<protein>
    <submittedName>
        <fullName evidence="2">DUF5985 family protein</fullName>
    </submittedName>
</protein>
<evidence type="ECO:0000256" key="1">
    <source>
        <dbReference type="SAM" id="Phobius"/>
    </source>
</evidence>
<feature type="transmembrane region" description="Helical" evidence="1">
    <location>
        <begin position="63"/>
        <end position="81"/>
    </location>
</feature>
<keyword evidence="3" id="KW-1185">Reference proteome</keyword>
<name>A0ABY4C7B5_9BACT</name>
<keyword evidence="1" id="KW-0472">Membrane</keyword>
<feature type="transmembrane region" description="Helical" evidence="1">
    <location>
        <begin position="6"/>
        <end position="24"/>
    </location>
</feature>
<proteinExistence type="predicted"/>